<dbReference type="AlphaFoldDB" id="A0A2N9XIK7"/>
<dbReference type="FunFam" id="3.10.290.10:FF:000003">
    <property type="entry name" value="Pseudouridine synthase"/>
    <property type="match status" value="1"/>
</dbReference>
<dbReference type="SMART" id="SM00363">
    <property type="entry name" value="S4"/>
    <property type="match status" value="1"/>
</dbReference>
<dbReference type="InterPro" id="IPR042092">
    <property type="entry name" value="PsdUridine_s_RsuA/RluB/E/F_cat"/>
</dbReference>
<comment type="similarity">
    <text evidence="1 8">Belongs to the pseudouridine synthase RsuA family.</text>
</comment>
<dbReference type="GO" id="GO:0005829">
    <property type="term" value="C:cytosol"/>
    <property type="evidence" value="ECO:0007669"/>
    <property type="project" value="UniProtKB-ARBA"/>
</dbReference>
<evidence type="ECO:0000259" key="10">
    <source>
        <dbReference type="SMART" id="SM00363"/>
    </source>
</evidence>
<dbReference type="CDD" id="cd02556">
    <property type="entry name" value="PseudoU_synth_RluB"/>
    <property type="match status" value="1"/>
</dbReference>
<protein>
    <recommendedName>
        <fullName evidence="8">Pseudouridine synthase</fullName>
        <ecNumber evidence="8">5.4.99.-</ecNumber>
    </recommendedName>
</protein>
<dbReference type="GO" id="GO:0000455">
    <property type="term" value="P:enzyme-directed rRNA pseudouridine synthesis"/>
    <property type="evidence" value="ECO:0007669"/>
    <property type="project" value="UniProtKB-ARBA"/>
</dbReference>
<gene>
    <name evidence="11" type="ORF">BHC48_10545</name>
</gene>
<dbReference type="PROSITE" id="PS50889">
    <property type="entry name" value="S4"/>
    <property type="match status" value="1"/>
</dbReference>
<feature type="region of interest" description="Disordered" evidence="9">
    <location>
        <begin position="1"/>
        <end position="25"/>
    </location>
</feature>
<reference evidence="11 12" key="1">
    <citation type="journal article" date="2017" name="MBio">
        <title>Type VI secretion-mediated competition in the bee gut microbiome.</title>
        <authorList>
            <person name="Steele M.I."/>
            <person name="Kwong W.K."/>
            <person name="Powell J.E."/>
            <person name="Whiteley M."/>
            <person name="Moran N.A."/>
        </authorList>
    </citation>
    <scope>NUCLEOTIDE SEQUENCE [LARGE SCALE GENOMIC DNA]</scope>
    <source>
        <strain evidence="11 12">Occ4-2</strain>
    </source>
</reference>
<comment type="function">
    <text evidence="6">Responsible for synthesis of pseudouridine from uracil-2605 in 23S ribosomal RNA.</text>
</comment>
<dbReference type="Gene3D" id="3.30.70.580">
    <property type="entry name" value="Pseudouridine synthase I, catalytic domain, N-terminal subdomain"/>
    <property type="match status" value="1"/>
</dbReference>
<evidence type="ECO:0000256" key="9">
    <source>
        <dbReference type="SAM" id="MobiDB-lite"/>
    </source>
</evidence>
<evidence type="ECO:0000256" key="7">
    <source>
        <dbReference type="PROSITE-ProRule" id="PRU00182"/>
    </source>
</evidence>
<dbReference type="InterPro" id="IPR036986">
    <property type="entry name" value="S4_RNA-bd_sf"/>
</dbReference>
<proteinExistence type="inferred from homology"/>
<dbReference type="InterPro" id="IPR002942">
    <property type="entry name" value="S4_RNA-bd"/>
</dbReference>
<dbReference type="InterPro" id="IPR000748">
    <property type="entry name" value="PsdUridine_synth_RsuA/RluB/E/F"/>
</dbReference>
<dbReference type="GO" id="GO:0160139">
    <property type="term" value="F:23S rRNA pseudouridine(2605) synthase activity"/>
    <property type="evidence" value="ECO:0007669"/>
    <property type="project" value="UniProtKB-EC"/>
</dbReference>
<dbReference type="PANTHER" id="PTHR47683:SF3">
    <property type="entry name" value="RIBOSOMAL LARGE SUBUNIT PSEUDOURIDINE SYNTHASE B"/>
    <property type="match status" value="1"/>
</dbReference>
<dbReference type="SUPFAM" id="SSF55174">
    <property type="entry name" value="Alpha-L RNA-binding motif"/>
    <property type="match status" value="1"/>
</dbReference>
<evidence type="ECO:0000256" key="2">
    <source>
        <dbReference type="ARBA" id="ARBA00022552"/>
    </source>
</evidence>
<dbReference type="Gene3D" id="3.30.70.1560">
    <property type="entry name" value="Alpha-L RNA-binding motif"/>
    <property type="match status" value="1"/>
</dbReference>
<dbReference type="InterPro" id="IPR050343">
    <property type="entry name" value="RsuA_PseudoU_synthase"/>
</dbReference>
<dbReference type="NCBIfam" id="TIGR00093">
    <property type="entry name" value="pseudouridine synthase"/>
    <property type="match status" value="1"/>
</dbReference>
<dbReference type="SUPFAM" id="SSF55120">
    <property type="entry name" value="Pseudouridine synthase"/>
    <property type="match status" value="1"/>
</dbReference>
<dbReference type="Gene3D" id="3.10.290.10">
    <property type="entry name" value="RNA-binding S4 domain"/>
    <property type="match status" value="1"/>
</dbReference>
<organism evidence="11 12">
    <name type="scientific">Snodgrassella alvi</name>
    <dbReference type="NCBI Taxonomy" id="1196083"/>
    <lineage>
        <taxon>Bacteria</taxon>
        <taxon>Pseudomonadati</taxon>
        <taxon>Pseudomonadota</taxon>
        <taxon>Betaproteobacteria</taxon>
        <taxon>Neisseriales</taxon>
        <taxon>Neisseriaceae</taxon>
        <taxon>Snodgrassella</taxon>
    </lineage>
</organism>
<keyword evidence="3 7" id="KW-0694">RNA-binding</keyword>
<evidence type="ECO:0000313" key="12">
    <source>
        <dbReference type="Proteomes" id="UP000231484"/>
    </source>
</evidence>
<dbReference type="Pfam" id="PF01479">
    <property type="entry name" value="S4"/>
    <property type="match status" value="1"/>
</dbReference>
<comment type="catalytic activity">
    <reaction evidence="5">
        <text>uridine(2605) in 23S rRNA = pseudouridine(2605) in 23S rRNA</text>
        <dbReference type="Rhea" id="RHEA:42520"/>
        <dbReference type="Rhea" id="RHEA-COMP:10095"/>
        <dbReference type="Rhea" id="RHEA-COMP:10096"/>
        <dbReference type="ChEBI" id="CHEBI:65314"/>
        <dbReference type="ChEBI" id="CHEBI:65315"/>
        <dbReference type="EC" id="5.4.99.22"/>
    </reaction>
</comment>
<evidence type="ECO:0000313" key="11">
    <source>
        <dbReference type="EMBL" id="PIT48162.1"/>
    </source>
</evidence>
<dbReference type="InterPro" id="IPR018496">
    <property type="entry name" value="PsdUridine_synth_RsuA/RluB_CS"/>
</dbReference>
<feature type="domain" description="RNA-binding S4" evidence="10">
    <location>
        <begin position="98"/>
        <end position="160"/>
    </location>
</feature>
<keyword evidence="2" id="KW-0698">rRNA processing</keyword>
<dbReference type="FunFam" id="3.30.70.580:FF:000009">
    <property type="entry name" value="Pseudouridine synthase"/>
    <property type="match status" value="1"/>
</dbReference>
<dbReference type="EC" id="5.4.99.-" evidence="8"/>
<dbReference type="FunFam" id="3.30.70.1560:FF:000001">
    <property type="entry name" value="Pseudouridine synthase"/>
    <property type="match status" value="1"/>
</dbReference>
<dbReference type="CDD" id="cd00165">
    <property type="entry name" value="S4"/>
    <property type="match status" value="1"/>
</dbReference>
<comment type="caution">
    <text evidence="11">The sequence shown here is derived from an EMBL/GenBank/DDBJ whole genome shotgun (WGS) entry which is preliminary data.</text>
</comment>
<dbReference type="PROSITE" id="PS01149">
    <property type="entry name" value="PSI_RSU"/>
    <property type="match status" value="1"/>
</dbReference>
<dbReference type="InterPro" id="IPR006145">
    <property type="entry name" value="PsdUridine_synth_RsuA/RluA"/>
</dbReference>
<dbReference type="InterPro" id="IPR020094">
    <property type="entry name" value="TruA/RsuA/RluB/E/F_N"/>
</dbReference>
<evidence type="ECO:0000256" key="4">
    <source>
        <dbReference type="ARBA" id="ARBA00023235"/>
    </source>
</evidence>
<evidence type="ECO:0000256" key="1">
    <source>
        <dbReference type="ARBA" id="ARBA00008348"/>
    </source>
</evidence>
<evidence type="ECO:0000256" key="3">
    <source>
        <dbReference type="ARBA" id="ARBA00022884"/>
    </source>
</evidence>
<accession>A0A2N9XIK7</accession>
<dbReference type="PANTHER" id="PTHR47683">
    <property type="entry name" value="PSEUDOURIDINE SYNTHASE FAMILY PROTEIN-RELATED"/>
    <property type="match status" value="1"/>
</dbReference>
<dbReference type="Proteomes" id="UP000231484">
    <property type="component" value="Unassembled WGS sequence"/>
</dbReference>
<evidence type="ECO:0000256" key="5">
    <source>
        <dbReference type="ARBA" id="ARBA00036944"/>
    </source>
</evidence>
<evidence type="ECO:0000256" key="8">
    <source>
        <dbReference type="RuleBase" id="RU003887"/>
    </source>
</evidence>
<dbReference type="Pfam" id="PF00849">
    <property type="entry name" value="PseudoU_synth_2"/>
    <property type="match status" value="1"/>
</dbReference>
<evidence type="ECO:0000256" key="6">
    <source>
        <dbReference type="ARBA" id="ARBA00037383"/>
    </source>
</evidence>
<keyword evidence="4 8" id="KW-0413">Isomerase</keyword>
<dbReference type="InterPro" id="IPR020103">
    <property type="entry name" value="PsdUridine_synth_cat_dom_sf"/>
</dbReference>
<dbReference type="EMBL" id="MEIQ01000053">
    <property type="protein sequence ID" value="PIT48162.1"/>
    <property type="molecule type" value="Genomic_DNA"/>
</dbReference>
<sequence length="347" mass="39549">MSQANRKLTKRQIRDGVTSKSSKPIVGKHIAGKVKSAFKQQKETARQSLSSQPETKVAAKVKVQRARKLIQRTPNQEILQRARVLKKQRINLEKMEPVRLQKALAASGVGSRREMEQWISQGMVRINGKVAQLGDRITPDDEISVRGSAINIKWPDRLPRIMVYYKQEGEIVSRDDPQGRTSIFDRLPQTVSSRWVAIGRLDINTCGLLILTTSGELVNRFAHPSFEVEREYAVRVLGELSIEQKQKLLDGVELEDGTAQVQYLSEQGGEGANKWYKIVIKEGRNREVRRLFESQGLTVSRLVRVRFGPIALPKRLKRGQYYEFNEFEVANIMKWAGLYHSDSVGKR</sequence>
<name>A0A2N9XIK7_9NEIS</name>
<dbReference type="GO" id="GO:0003723">
    <property type="term" value="F:RNA binding"/>
    <property type="evidence" value="ECO:0007669"/>
    <property type="project" value="UniProtKB-KW"/>
</dbReference>